<organism evidence="1 2">
    <name type="scientific">Hebeloma cylindrosporum</name>
    <dbReference type="NCBI Taxonomy" id="76867"/>
    <lineage>
        <taxon>Eukaryota</taxon>
        <taxon>Fungi</taxon>
        <taxon>Dikarya</taxon>
        <taxon>Basidiomycota</taxon>
        <taxon>Agaricomycotina</taxon>
        <taxon>Agaricomycetes</taxon>
        <taxon>Agaricomycetidae</taxon>
        <taxon>Agaricales</taxon>
        <taxon>Agaricineae</taxon>
        <taxon>Hymenogastraceae</taxon>
        <taxon>Hebeloma</taxon>
    </lineage>
</organism>
<reference evidence="1 2" key="1">
    <citation type="submission" date="2014-04" db="EMBL/GenBank/DDBJ databases">
        <authorList>
            <consortium name="DOE Joint Genome Institute"/>
            <person name="Kuo A."/>
            <person name="Gay G."/>
            <person name="Dore J."/>
            <person name="Kohler A."/>
            <person name="Nagy L.G."/>
            <person name="Floudas D."/>
            <person name="Copeland A."/>
            <person name="Barry K.W."/>
            <person name="Cichocki N."/>
            <person name="Veneault-Fourrey C."/>
            <person name="LaButti K."/>
            <person name="Lindquist E.A."/>
            <person name="Lipzen A."/>
            <person name="Lundell T."/>
            <person name="Morin E."/>
            <person name="Murat C."/>
            <person name="Sun H."/>
            <person name="Tunlid A."/>
            <person name="Henrissat B."/>
            <person name="Grigoriev I.V."/>
            <person name="Hibbett D.S."/>
            <person name="Martin F."/>
            <person name="Nordberg H.P."/>
            <person name="Cantor M.N."/>
            <person name="Hua S.X."/>
        </authorList>
    </citation>
    <scope>NUCLEOTIDE SEQUENCE [LARGE SCALE GENOMIC DNA]</scope>
    <source>
        <strain evidence="2">h7</strain>
    </source>
</reference>
<reference evidence="2" key="2">
    <citation type="submission" date="2015-01" db="EMBL/GenBank/DDBJ databases">
        <title>Evolutionary Origins and Diversification of the Mycorrhizal Mutualists.</title>
        <authorList>
            <consortium name="DOE Joint Genome Institute"/>
            <consortium name="Mycorrhizal Genomics Consortium"/>
            <person name="Kohler A."/>
            <person name="Kuo A."/>
            <person name="Nagy L.G."/>
            <person name="Floudas D."/>
            <person name="Copeland A."/>
            <person name="Barry K.W."/>
            <person name="Cichocki N."/>
            <person name="Veneault-Fourrey C."/>
            <person name="LaButti K."/>
            <person name="Lindquist E.A."/>
            <person name="Lipzen A."/>
            <person name="Lundell T."/>
            <person name="Morin E."/>
            <person name="Murat C."/>
            <person name="Riley R."/>
            <person name="Ohm R."/>
            <person name="Sun H."/>
            <person name="Tunlid A."/>
            <person name="Henrissat B."/>
            <person name="Grigoriev I.V."/>
            <person name="Hibbett D.S."/>
            <person name="Martin F."/>
        </authorList>
    </citation>
    <scope>NUCLEOTIDE SEQUENCE [LARGE SCALE GENOMIC DNA]</scope>
    <source>
        <strain evidence="2">h7</strain>
    </source>
</reference>
<dbReference type="OrthoDB" id="3251058at2759"/>
<gene>
    <name evidence="1" type="ORF">M413DRAFT_25475</name>
</gene>
<proteinExistence type="predicted"/>
<dbReference type="AlphaFoldDB" id="A0A0C3C533"/>
<dbReference type="HOGENOM" id="CLU_1586591_0_0_1"/>
<dbReference type="EMBL" id="KN831774">
    <property type="protein sequence ID" value="KIM43975.1"/>
    <property type="molecule type" value="Genomic_DNA"/>
</dbReference>
<evidence type="ECO:0000313" key="1">
    <source>
        <dbReference type="EMBL" id="KIM43975.1"/>
    </source>
</evidence>
<name>A0A0C3C533_HEBCY</name>
<dbReference type="Proteomes" id="UP000053424">
    <property type="component" value="Unassembled WGS sequence"/>
</dbReference>
<protein>
    <recommendedName>
        <fullName evidence="3">C2H2-type domain-containing protein</fullName>
    </recommendedName>
</protein>
<evidence type="ECO:0008006" key="3">
    <source>
        <dbReference type="Google" id="ProtNLM"/>
    </source>
</evidence>
<accession>A0A0C3C533</accession>
<sequence>MSPTPKSTLQTLLKSSTGTKVQACLLESLGTASDSQIEALVELLAPLSAQAGVKMHCVRCHLTYTENKNHSSACKNKHDDEGNTEYETGNDEGITTLNCCGTSFDSEDSPDTEFCFTAPHTTAEDDVLYYESGNEDEDGVNTNVIRCAVNGCAKKRKVAKKVGNKGGSASKKQKAV</sequence>
<keyword evidence="2" id="KW-1185">Reference proteome</keyword>
<evidence type="ECO:0000313" key="2">
    <source>
        <dbReference type="Proteomes" id="UP000053424"/>
    </source>
</evidence>